<evidence type="ECO:0000313" key="1">
    <source>
        <dbReference type="EMBL" id="MEQ2252864.1"/>
    </source>
</evidence>
<dbReference type="EMBL" id="JAHRIQ010095979">
    <property type="protein sequence ID" value="MEQ2252864.1"/>
    <property type="molecule type" value="Genomic_DNA"/>
</dbReference>
<organism evidence="1 2">
    <name type="scientific">Ilyodon furcidens</name>
    <name type="common">goldbreast splitfin</name>
    <dbReference type="NCBI Taxonomy" id="33524"/>
    <lineage>
        <taxon>Eukaryota</taxon>
        <taxon>Metazoa</taxon>
        <taxon>Chordata</taxon>
        <taxon>Craniata</taxon>
        <taxon>Vertebrata</taxon>
        <taxon>Euteleostomi</taxon>
        <taxon>Actinopterygii</taxon>
        <taxon>Neopterygii</taxon>
        <taxon>Teleostei</taxon>
        <taxon>Neoteleostei</taxon>
        <taxon>Acanthomorphata</taxon>
        <taxon>Ovalentaria</taxon>
        <taxon>Atherinomorphae</taxon>
        <taxon>Cyprinodontiformes</taxon>
        <taxon>Goodeidae</taxon>
        <taxon>Ilyodon</taxon>
    </lineage>
</organism>
<accession>A0ABV0V6Y8</accession>
<dbReference type="Proteomes" id="UP001482620">
    <property type="component" value="Unassembled WGS sequence"/>
</dbReference>
<name>A0ABV0V6Y8_9TELE</name>
<comment type="caution">
    <text evidence="1">The sequence shown here is derived from an EMBL/GenBank/DDBJ whole genome shotgun (WGS) entry which is preliminary data.</text>
</comment>
<proteinExistence type="predicted"/>
<keyword evidence="2" id="KW-1185">Reference proteome</keyword>
<sequence length="75" mass="8520">MLKSGLLDHAHVYFCLDHAKPVLPARLLFCSCLFYDPCQQYLLEHHFAADTAAILFGAWANCKGDFLCACSIQWR</sequence>
<protein>
    <submittedName>
        <fullName evidence="1">Uncharacterized protein</fullName>
    </submittedName>
</protein>
<reference evidence="1 2" key="1">
    <citation type="submission" date="2021-06" db="EMBL/GenBank/DDBJ databases">
        <authorList>
            <person name="Palmer J.M."/>
        </authorList>
    </citation>
    <scope>NUCLEOTIDE SEQUENCE [LARGE SCALE GENOMIC DNA]</scope>
    <source>
        <strain evidence="2">if_2019</strain>
        <tissue evidence="1">Muscle</tissue>
    </source>
</reference>
<gene>
    <name evidence="1" type="ORF">ILYODFUR_026238</name>
</gene>
<evidence type="ECO:0000313" key="2">
    <source>
        <dbReference type="Proteomes" id="UP001482620"/>
    </source>
</evidence>